<keyword evidence="3" id="KW-1185">Reference proteome</keyword>
<name>A0AAD8XQ18_GLOAC</name>
<dbReference type="EMBL" id="JAHMHS010000002">
    <property type="protein sequence ID" value="KAK1731445.1"/>
    <property type="molecule type" value="Genomic_DNA"/>
</dbReference>
<evidence type="ECO:0000313" key="2">
    <source>
        <dbReference type="EMBL" id="KAK1731445.1"/>
    </source>
</evidence>
<evidence type="ECO:0000313" key="3">
    <source>
        <dbReference type="Proteomes" id="UP001244207"/>
    </source>
</evidence>
<protein>
    <recommendedName>
        <fullName evidence="4">Secreted protein</fullName>
    </recommendedName>
</protein>
<dbReference type="AlphaFoldDB" id="A0AAD8XQ18"/>
<keyword evidence="1" id="KW-0732">Signal</keyword>
<proteinExistence type="predicted"/>
<accession>A0AAD8XQ18</accession>
<dbReference type="Proteomes" id="UP001244207">
    <property type="component" value="Unassembled WGS sequence"/>
</dbReference>
<evidence type="ECO:0008006" key="4">
    <source>
        <dbReference type="Google" id="ProtNLM"/>
    </source>
</evidence>
<feature type="signal peptide" evidence="1">
    <location>
        <begin position="1"/>
        <end position="17"/>
    </location>
</feature>
<dbReference type="RefSeq" id="XP_060371500.1">
    <property type="nucleotide sequence ID" value="XM_060501388.1"/>
</dbReference>
<reference evidence="2" key="1">
    <citation type="submission" date="2021-12" db="EMBL/GenBank/DDBJ databases">
        <title>Comparative genomics, transcriptomics and evolutionary studies reveal genomic signatures of adaptation to plant cell wall in hemibiotrophic fungi.</title>
        <authorList>
            <consortium name="DOE Joint Genome Institute"/>
            <person name="Baroncelli R."/>
            <person name="Diaz J.F."/>
            <person name="Benocci T."/>
            <person name="Peng M."/>
            <person name="Battaglia E."/>
            <person name="Haridas S."/>
            <person name="Andreopoulos W."/>
            <person name="Labutti K."/>
            <person name="Pangilinan J."/>
            <person name="Floch G.L."/>
            <person name="Makela M.R."/>
            <person name="Henrissat B."/>
            <person name="Grigoriev I.V."/>
            <person name="Crouch J.A."/>
            <person name="De Vries R.P."/>
            <person name="Sukno S.A."/>
            <person name="Thon M.R."/>
        </authorList>
    </citation>
    <scope>NUCLEOTIDE SEQUENCE</scope>
    <source>
        <strain evidence="2">CBS 112980</strain>
    </source>
</reference>
<gene>
    <name evidence="2" type="ORF">BDZ83DRAFT_159800</name>
</gene>
<feature type="chain" id="PRO_5042070726" description="Secreted protein" evidence="1">
    <location>
        <begin position="18"/>
        <end position="139"/>
    </location>
</feature>
<dbReference type="GeneID" id="85385287"/>
<sequence length="139" mass="16097">MWFLASAAASFLYLTLPPPVAPPLLSLIACPEETELANRSGSNYGKRMRLLANIRSPFPLHHFFPFNVKDTKATFTFGFFPPLTWLSLHFFQARNVRPWKCALWLTLRVFRNCPAANTRPRQRFALFSPNHIYFSALFF</sequence>
<comment type="caution">
    <text evidence="2">The sequence shown here is derived from an EMBL/GenBank/DDBJ whole genome shotgun (WGS) entry which is preliminary data.</text>
</comment>
<organism evidence="2 3">
    <name type="scientific">Glomerella acutata</name>
    <name type="common">Colletotrichum acutatum</name>
    <dbReference type="NCBI Taxonomy" id="27357"/>
    <lineage>
        <taxon>Eukaryota</taxon>
        <taxon>Fungi</taxon>
        <taxon>Dikarya</taxon>
        <taxon>Ascomycota</taxon>
        <taxon>Pezizomycotina</taxon>
        <taxon>Sordariomycetes</taxon>
        <taxon>Hypocreomycetidae</taxon>
        <taxon>Glomerellales</taxon>
        <taxon>Glomerellaceae</taxon>
        <taxon>Colletotrichum</taxon>
        <taxon>Colletotrichum acutatum species complex</taxon>
    </lineage>
</organism>
<evidence type="ECO:0000256" key="1">
    <source>
        <dbReference type="SAM" id="SignalP"/>
    </source>
</evidence>